<keyword evidence="2" id="KW-0966">Cell projection</keyword>
<dbReference type="RefSeq" id="WP_425345917.1">
    <property type="nucleotide sequence ID" value="NZ_JBGUBD010000006.1"/>
</dbReference>
<feature type="domain" description="Flagella basal body P-ring formation protein FlgA SAF" evidence="1">
    <location>
        <begin position="234"/>
        <end position="354"/>
    </location>
</feature>
<dbReference type="Gene3D" id="2.30.30.760">
    <property type="match status" value="1"/>
</dbReference>
<reference evidence="2 3" key="1">
    <citation type="submission" date="2024-08" db="EMBL/GenBank/DDBJ databases">
        <title>Whole-genome sequencing of halo(alkali)philic microorganisms from hypersaline lakes.</title>
        <authorList>
            <person name="Sorokin D.Y."/>
            <person name="Merkel A.Y."/>
            <person name="Messina E."/>
            <person name="Yakimov M."/>
        </authorList>
    </citation>
    <scope>NUCLEOTIDE SEQUENCE [LARGE SCALE GENOMIC DNA]</scope>
    <source>
        <strain evidence="2 3">AB-hyl4</strain>
    </source>
</reference>
<accession>A0ABV4U5X6</accession>
<keyword evidence="2" id="KW-0969">Cilium</keyword>
<dbReference type="PANTHER" id="PTHR36307:SF1">
    <property type="entry name" value="FLAGELLA BASAL BODY P-RING FORMATION PROTEIN FLGA"/>
    <property type="match status" value="1"/>
</dbReference>
<keyword evidence="3" id="KW-1185">Reference proteome</keyword>
<dbReference type="PANTHER" id="PTHR36307">
    <property type="entry name" value="FLAGELLA BASAL BODY P-RING FORMATION PROTEIN FLGA"/>
    <property type="match status" value="1"/>
</dbReference>
<evidence type="ECO:0000259" key="1">
    <source>
        <dbReference type="Pfam" id="PF13144"/>
    </source>
</evidence>
<dbReference type="Pfam" id="PF13144">
    <property type="entry name" value="ChapFlgA"/>
    <property type="match status" value="1"/>
</dbReference>
<evidence type="ECO:0000313" key="2">
    <source>
        <dbReference type="EMBL" id="MFA9479000.1"/>
    </source>
</evidence>
<protein>
    <submittedName>
        <fullName evidence="2">Flagellar basal body P-ring formation chaperone FlgA</fullName>
    </submittedName>
</protein>
<dbReference type="InterPro" id="IPR017585">
    <property type="entry name" value="SAF_FlgA"/>
</dbReference>
<sequence length="361" mass="39747">MMHDHAHNSNRPRPANQRIGYPHAITLIVTLLVAAPAFADAIRLQRAATVAGSDIRLADVAELTGDRAEALGDTVIASFGERSEITLRLADVRLALEEHDVHWGLVSLRGHADCLVRKSADRPSPGDREPRNDASAVASNVEDEINLDTSMTLAAQIIELLEHLTGASRDELRIDFRDRDADYLNRSAITYRFELESNSSTGVGRVPVAVRQYRGDTPVEEFNLSVNVERRMLALVAQYTIGRGDAFVDGSVRVREVYVSTDRGQPLDDRRLVEGQRAAAVLREGAVVYPEHVRSPVLVRRGELVTVRALVGGLMVRTVGRATEEGAEGEVIQIRNEGSRESFFATVTGRREVLISDEDNN</sequence>
<proteinExistence type="predicted"/>
<dbReference type="InterPro" id="IPR039246">
    <property type="entry name" value="Flagellar_FlgA"/>
</dbReference>
<evidence type="ECO:0000313" key="3">
    <source>
        <dbReference type="Proteomes" id="UP001575105"/>
    </source>
</evidence>
<name>A0ABV4U5X6_9BACT</name>
<organism evidence="2 3">
    <name type="scientific">Natronomicrosphaera hydrolytica</name>
    <dbReference type="NCBI Taxonomy" id="3242702"/>
    <lineage>
        <taxon>Bacteria</taxon>
        <taxon>Pseudomonadati</taxon>
        <taxon>Planctomycetota</taxon>
        <taxon>Phycisphaerae</taxon>
        <taxon>Phycisphaerales</taxon>
        <taxon>Phycisphaeraceae</taxon>
        <taxon>Natronomicrosphaera</taxon>
    </lineage>
</organism>
<dbReference type="EMBL" id="JBGUBD010000006">
    <property type="protein sequence ID" value="MFA9479000.1"/>
    <property type="molecule type" value="Genomic_DNA"/>
</dbReference>
<comment type="caution">
    <text evidence="2">The sequence shown here is derived from an EMBL/GenBank/DDBJ whole genome shotgun (WGS) entry which is preliminary data.</text>
</comment>
<dbReference type="NCBIfam" id="TIGR03170">
    <property type="entry name" value="flgA_cterm"/>
    <property type="match status" value="1"/>
</dbReference>
<dbReference type="Proteomes" id="UP001575105">
    <property type="component" value="Unassembled WGS sequence"/>
</dbReference>
<gene>
    <name evidence="2" type="primary">flgA</name>
    <name evidence="2" type="ORF">ACERK3_11960</name>
</gene>
<keyword evidence="2" id="KW-0282">Flagellum</keyword>